<reference evidence="1 2" key="1">
    <citation type="submission" date="2013-08" db="EMBL/GenBank/DDBJ databases">
        <title>Genome sequencing of Cellulomonas carbonis T26.</title>
        <authorList>
            <person name="Chen F."/>
            <person name="Li Y."/>
            <person name="Wang G."/>
        </authorList>
    </citation>
    <scope>NUCLEOTIDE SEQUENCE [LARGE SCALE GENOMIC DNA]</scope>
    <source>
        <strain evidence="1 2">T26</strain>
    </source>
</reference>
<reference evidence="1 2" key="2">
    <citation type="journal article" date="2015" name="Stand. Genomic Sci.">
        <title>Draft genome sequence of Cellulomonas carbonis T26(T) and comparative analysis of six Cellulomonas genomes.</title>
        <authorList>
            <person name="Zhuang W."/>
            <person name="Zhang S."/>
            <person name="Xia X."/>
            <person name="Wang G."/>
        </authorList>
    </citation>
    <scope>NUCLEOTIDE SEQUENCE [LARGE SCALE GENOMIC DNA]</scope>
    <source>
        <strain evidence="1 2">T26</strain>
    </source>
</reference>
<dbReference type="OrthoDB" id="9811389at2"/>
<dbReference type="Gene3D" id="3.30.300.20">
    <property type="match status" value="1"/>
</dbReference>
<dbReference type="EMBL" id="AXCY01000019">
    <property type="protein sequence ID" value="KGM11527.1"/>
    <property type="molecule type" value="Genomic_DNA"/>
</dbReference>
<dbReference type="AlphaFoldDB" id="A0A0A0BUZ0"/>
<dbReference type="Proteomes" id="UP000029839">
    <property type="component" value="Unassembled WGS sequence"/>
</dbReference>
<dbReference type="InterPro" id="IPR003718">
    <property type="entry name" value="OsmC/Ohr_fam"/>
</dbReference>
<dbReference type="InterPro" id="IPR036102">
    <property type="entry name" value="OsmC/Ohrsf"/>
</dbReference>
<dbReference type="SUPFAM" id="SSF82784">
    <property type="entry name" value="OsmC-like"/>
    <property type="match status" value="1"/>
</dbReference>
<dbReference type="PANTHER" id="PTHR35368:SF1">
    <property type="entry name" value="HYDROPEROXIDE REDUCTASE"/>
    <property type="match status" value="1"/>
</dbReference>
<accession>A0A0A0BUZ0</accession>
<dbReference type="InterPro" id="IPR052924">
    <property type="entry name" value="OsmC/Ohr_hydroprdx_reductase"/>
</dbReference>
<sequence>MTTTPTTATTTTTRGADLAAARDEQLAAIVSATAAAVADDASRAAVQFTATGTSTGAVATDVETRQHRFVVDEPASLGGDDSATNPVEYALGAFIGCQVVTYRFWAARLGIRLDDVRVTAVGDLDVRGFFGLDDDVRAGFSEVSLDVELVGPEPAERYATLQAAVDAHCPVLDLFANPTPVRTSLHVTSA</sequence>
<dbReference type="RefSeq" id="WP_081978600.1">
    <property type="nucleotide sequence ID" value="NZ_AXCY01000019.1"/>
</dbReference>
<keyword evidence="2" id="KW-1185">Reference proteome</keyword>
<comment type="caution">
    <text evidence="1">The sequence shown here is derived from an EMBL/GenBank/DDBJ whole genome shotgun (WGS) entry which is preliminary data.</text>
</comment>
<evidence type="ECO:0000313" key="2">
    <source>
        <dbReference type="Proteomes" id="UP000029839"/>
    </source>
</evidence>
<proteinExistence type="predicted"/>
<evidence type="ECO:0000313" key="1">
    <source>
        <dbReference type="EMBL" id="KGM11527.1"/>
    </source>
</evidence>
<dbReference type="Pfam" id="PF02566">
    <property type="entry name" value="OsmC"/>
    <property type="match status" value="1"/>
</dbReference>
<dbReference type="PANTHER" id="PTHR35368">
    <property type="entry name" value="HYDROPEROXIDE REDUCTASE"/>
    <property type="match status" value="1"/>
</dbReference>
<name>A0A0A0BUZ0_9CELL</name>
<protein>
    <submittedName>
        <fullName evidence="1">OsmC family protein</fullName>
    </submittedName>
</protein>
<dbReference type="InterPro" id="IPR015946">
    <property type="entry name" value="KH_dom-like_a/b"/>
</dbReference>
<organism evidence="1 2">
    <name type="scientific">Cellulomonas carbonis T26</name>
    <dbReference type="NCBI Taxonomy" id="947969"/>
    <lineage>
        <taxon>Bacteria</taxon>
        <taxon>Bacillati</taxon>
        <taxon>Actinomycetota</taxon>
        <taxon>Actinomycetes</taxon>
        <taxon>Micrococcales</taxon>
        <taxon>Cellulomonadaceae</taxon>
        <taxon>Cellulomonas</taxon>
    </lineage>
</organism>
<gene>
    <name evidence="1" type="ORF">N868_17195</name>
</gene>